<proteinExistence type="predicted"/>
<name>A0ABQ9IB26_9NEOP</name>
<gene>
    <name evidence="2" type="ORF">PR048_006053</name>
</gene>
<reference evidence="2 3" key="1">
    <citation type="submission" date="2023-02" db="EMBL/GenBank/DDBJ databases">
        <title>LHISI_Scaffold_Assembly.</title>
        <authorList>
            <person name="Stuart O.P."/>
            <person name="Cleave R."/>
            <person name="Magrath M.J.L."/>
            <person name="Mikheyev A.S."/>
        </authorList>
    </citation>
    <scope>NUCLEOTIDE SEQUENCE [LARGE SCALE GENOMIC DNA]</scope>
    <source>
        <strain evidence="2">Daus_M_001</strain>
        <tissue evidence="2">Leg muscle</tissue>
    </source>
</reference>
<accession>A0ABQ9IB26</accession>
<dbReference type="EMBL" id="JARBHB010000002">
    <property type="protein sequence ID" value="KAJ8893455.1"/>
    <property type="molecule type" value="Genomic_DNA"/>
</dbReference>
<feature type="compositionally biased region" description="Basic and acidic residues" evidence="1">
    <location>
        <begin position="66"/>
        <end position="84"/>
    </location>
</feature>
<evidence type="ECO:0000313" key="2">
    <source>
        <dbReference type="EMBL" id="KAJ8893455.1"/>
    </source>
</evidence>
<sequence>MPCVCVRVVRPGAVETVTLLRAAEDVSLCSRRHSSVTVDESLKAVHDKLRPVDAHHSGTSGHARAGKAEVPRENPPESGIVHHDSHMRRSGSGPTGYRARIAVVGGERSSHCSNAANMGGGAHEQRIQPCAMNEKDIPTGYLHMLKRLTGTYQNSAMSTTGSKRLSAKISEESGKSMMQFSLDSNAMSLIRRDFHRSSFTIHLDREVALEIDSDTRDLFSYAVRITWTVELLHAKVTIGKEQERQYDKTGLKPGRCPIVHLPQDVPSFTYHIDSPSARVSLGVMRPDMSGG</sequence>
<comment type="caution">
    <text evidence="2">The sequence shown here is derived from an EMBL/GenBank/DDBJ whole genome shotgun (WGS) entry which is preliminary data.</text>
</comment>
<feature type="region of interest" description="Disordered" evidence="1">
    <location>
        <begin position="50"/>
        <end position="97"/>
    </location>
</feature>
<evidence type="ECO:0000313" key="3">
    <source>
        <dbReference type="Proteomes" id="UP001159363"/>
    </source>
</evidence>
<evidence type="ECO:0000256" key="1">
    <source>
        <dbReference type="SAM" id="MobiDB-lite"/>
    </source>
</evidence>
<keyword evidence="3" id="KW-1185">Reference proteome</keyword>
<protein>
    <submittedName>
        <fullName evidence="2">Uncharacterized protein</fullName>
    </submittedName>
</protein>
<organism evidence="2 3">
    <name type="scientific">Dryococelus australis</name>
    <dbReference type="NCBI Taxonomy" id="614101"/>
    <lineage>
        <taxon>Eukaryota</taxon>
        <taxon>Metazoa</taxon>
        <taxon>Ecdysozoa</taxon>
        <taxon>Arthropoda</taxon>
        <taxon>Hexapoda</taxon>
        <taxon>Insecta</taxon>
        <taxon>Pterygota</taxon>
        <taxon>Neoptera</taxon>
        <taxon>Polyneoptera</taxon>
        <taxon>Phasmatodea</taxon>
        <taxon>Verophasmatodea</taxon>
        <taxon>Anareolatae</taxon>
        <taxon>Phasmatidae</taxon>
        <taxon>Eurycanthinae</taxon>
        <taxon>Dryococelus</taxon>
    </lineage>
</organism>
<dbReference type="Proteomes" id="UP001159363">
    <property type="component" value="Chromosome 2"/>
</dbReference>